<dbReference type="EMBL" id="MN741007">
    <property type="protein sequence ID" value="QHU22468.1"/>
    <property type="molecule type" value="Genomic_DNA"/>
</dbReference>
<evidence type="ECO:0000259" key="10">
    <source>
        <dbReference type="PROSITE" id="PS50020"/>
    </source>
</evidence>
<evidence type="ECO:0000256" key="5">
    <source>
        <dbReference type="ARBA" id="ARBA00022695"/>
    </source>
</evidence>
<dbReference type="Pfam" id="PF04565">
    <property type="entry name" value="RNA_pol_Rpb2_3"/>
    <property type="match status" value="1"/>
</dbReference>
<keyword evidence="8" id="KW-0804">Transcription</keyword>
<dbReference type="PROSITE" id="PS50020">
    <property type="entry name" value="WW_DOMAIN_2"/>
    <property type="match status" value="1"/>
</dbReference>
<dbReference type="Pfam" id="PF04561">
    <property type="entry name" value="RNA_pol_Rpb2_2"/>
    <property type="match status" value="1"/>
</dbReference>
<dbReference type="GO" id="GO:0006351">
    <property type="term" value="P:DNA-templated transcription"/>
    <property type="evidence" value="ECO:0007669"/>
    <property type="project" value="InterPro"/>
</dbReference>
<dbReference type="SUPFAM" id="SSF64484">
    <property type="entry name" value="beta and beta-prime subunits of DNA dependent RNA-polymerase"/>
    <property type="match status" value="1"/>
</dbReference>
<evidence type="ECO:0000256" key="1">
    <source>
        <dbReference type="ARBA" id="ARBA00006835"/>
    </source>
</evidence>
<dbReference type="InterPro" id="IPR007645">
    <property type="entry name" value="RNA_pol_Rpb2_3"/>
</dbReference>
<dbReference type="InterPro" id="IPR015712">
    <property type="entry name" value="DNA-dir_RNA_pol_su2"/>
</dbReference>
<dbReference type="InterPro" id="IPR007646">
    <property type="entry name" value="RNA_pol_Rpb2_4"/>
</dbReference>
<dbReference type="InterPro" id="IPR007120">
    <property type="entry name" value="DNA-dir_RNAP_su2_dom"/>
</dbReference>
<dbReference type="Pfam" id="PF04560">
    <property type="entry name" value="RNA_pol_Rpb2_7"/>
    <property type="match status" value="1"/>
</dbReference>
<dbReference type="GO" id="GO:0046872">
    <property type="term" value="F:metal ion binding"/>
    <property type="evidence" value="ECO:0007669"/>
    <property type="project" value="UniProtKB-KW"/>
</dbReference>
<dbReference type="Gene3D" id="3.90.1800.10">
    <property type="entry name" value="RNA polymerase alpha subunit dimerisation domain"/>
    <property type="match status" value="1"/>
</dbReference>
<dbReference type="Pfam" id="PF04563">
    <property type="entry name" value="RNA_pol_Rpb2_1"/>
    <property type="match status" value="1"/>
</dbReference>
<dbReference type="InterPro" id="IPR014724">
    <property type="entry name" value="RNA_pol_RPB2_OB-fold"/>
</dbReference>
<keyword evidence="3" id="KW-0240">DNA-directed RNA polymerase</keyword>
<dbReference type="PANTHER" id="PTHR20856">
    <property type="entry name" value="DNA-DIRECTED RNA POLYMERASE I SUBUNIT 2"/>
    <property type="match status" value="1"/>
</dbReference>
<keyword evidence="5" id="KW-0548">Nucleotidyltransferase</keyword>
<protein>
    <recommendedName>
        <fullName evidence="2">DNA-directed RNA polymerase</fullName>
        <ecNumber evidence="2">2.7.7.6</ecNumber>
    </recommendedName>
</protein>
<comment type="similarity">
    <text evidence="1">Belongs to the RNA polymerase beta chain family.</text>
</comment>
<dbReference type="GO" id="GO:0000428">
    <property type="term" value="C:DNA-directed RNA polymerase complex"/>
    <property type="evidence" value="ECO:0007669"/>
    <property type="project" value="UniProtKB-KW"/>
</dbReference>
<evidence type="ECO:0000256" key="3">
    <source>
        <dbReference type="ARBA" id="ARBA00022478"/>
    </source>
</evidence>
<feature type="compositionally biased region" description="Basic and acidic residues" evidence="9">
    <location>
        <begin position="1506"/>
        <end position="1522"/>
    </location>
</feature>
<organism evidence="11">
    <name type="scientific">viral metagenome</name>
    <dbReference type="NCBI Taxonomy" id="1070528"/>
    <lineage>
        <taxon>unclassified sequences</taxon>
        <taxon>metagenomes</taxon>
        <taxon>organismal metagenomes</taxon>
    </lineage>
</organism>
<feature type="region of interest" description="Disordered" evidence="9">
    <location>
        <begin position="1483"/>
        <end position="1586"/>
    </location>
</feature>
<evidence type="ECO:0000256" key="6">
    <source>
        <dbReference type="ARBA" id="ARBA00022723"/>
    </source>
</evidence>
<dbReference type="Gene3D" id="2.40.270.10">
    <property type="entry name" value="DNA-directed RNA polymerase, subunit 2, domain 6"/>
    <property type="match status" value="1"/>
</dbReference>
<dbReference type="Gene3D" id="2.40.50.150">
    <property type="match status" value="1"/>
</dbReference>
<proteinExistence type="inferred from homology"/>
<dbReference type="GO" id="GO:0003677">
    <property type="term" value="F:DNA binding"/>
    <property type="evidence" value="ECO:0007669"/>
    <property type="project" value="InterPro"/>
</dbReference>
<feature type="domain" description="WW" evidence="10">
    <location>
        <begin position="1419"/>
        <end position="1454"/>
    </location>
</feature>
<evidence type="ECO:0000256" key="2">
    <source>
        <dbReference type="ARBA" id="ARBA00012418"/>
    </source>
</evidence>
<keyword evidence="6" id="KW-0479">Metal-binding</keyword>
<dbReference type="InterPro" id="IPR007642">
    <property type="entry name" value="RNA_pol_Rpb2_2"/>
</dbReference>
<dbReference type="CDD" id="cd00653">
    <property type="entry name" value="RNA_pol_B_RPB2"/>
    <property type="match status" value="1"/>
</dbReference>
<evidence type="ECO:0000313" key="11">
    <source>
        <dbReference type="EMBL" id="QHU22468.1"/>
    </source>
</evidence>
<reference evidence="11" key="1">
    <citation type="journal article" date="2020" name="Nature">
        <title>Giant virus diversity and host interactions through global metagenomics.</title>
        <authorList>
            <person name="Schulz F."/>
            <person name="Roux S."/>
            <person name="Paez-Espino D."/>
            <person name="Jungbluth S."/>
            <person name="Walsh D.A."/>
            <person name="Denef V.J."/>
            <person name="McMahon K.D."/>
            <person name="Konstantinidis K.T."/>
            <person name="Eloe-Fadrosh E.A."/>
            <person name="Kyrpides N.C."/>
            <person name="Woyke T."/>
        </authorList>
    </citation>
    <scope>NUCLEOTIDE SEQUENCE</scope>
    <source>
        <strain evidence="11">GVMAG-S-ERX555907-102</strain>
    </source>
</reference>
<dbReference type="Gene3D" id="3.90.1100.10">
    <property type="match status" value="2"/>
</dbReference>
<dbReference type="EC" id="2.7.7.6" evidence="2"/>
<name>A0A6C0L1R8_9ZZZZ</name>
<dbReference type="Pfam" id="PF04566">
    <property type="entry name" value="RNA_pol_Rpb2_4"/>
    <property type="match status" value="1"/>
</dbReference>
<dbReference type="GO" id="GO:0032549">
    <property type="term" value="F:ribonucleoside binding"/>
    <property type="evidence" value="ECO:0007669"/>
    <property type="project" value="InterPro"/>
</dbReference>
<dbReference type="GO" id="GO:0003899">
    <property type="term" value="F:DNA-directed RNA polymerase activity"/>
    <property type="evidence" value="ECO:0007669"/>
    <property type="project" value="UniProtKB-EC"/>
</dbReference>
<dbReference type="InterPro" id="IPR007641">
    <property type="entry name" value="RNA_pol_Rpb2_7"/>
</dbReference>
<keyword evidence="4" id="KW-0808">Transferase</keyword>
<evidence type="ECO:0000256" key="8">
    <source>
        <dbReference type="ARBA" id="ARBA00023163"/>
    </source>
</evidence>
<dbReference type="InterPro" id="IPR001202">
    <property type="entry name" value="WW_dom"/>
</dbReference>
<sequence>MNVVSHFDIIHKYFESNSFVEHHVKSVDDFYENQIRKTFKDLNPIKFNIGYDKRERLFEHTMNIYLGGKDGNEIFYGKPIIFEDNKSKLMFPNVARLRNITYGISVHCNILAEFVSYMKKGDDTLDLENKQVHTETIKKHYLGTFPIMLQSKLCLLHGMNQSMRYSLGECNHDYGGYFIIDGKEKVLVPQEVFSNNMIYIREVKDNVHDYSIEVRSISNDESKPKRTLAIRRIMKKDDVFNEQLRIFVPNIRQSVPVFILFRALGITTDKEILQIILGNIDRKEKKKYLDLLRPSVMDAADVYNQVDAIYFISRLTKEQTIVGVHLILADYLLPHVGVSNHLSKAHYLGHMILELLKVIVGEKSPTDRDHYKYKRVETSGNMMKQLFSEYATIMYKQYYLKFEEEYYFNTSKYEKTVASSGAESFKYLFINNYNRVFADKIIFNGFKKAFKGNWGSATHTKKLGVIQPLNRLSYNSFLSHVRKLNLTINEGSNIVGPHLLHGSQWGIIDPVDTPDGGNVGFHKHLAMMTKISHHIDDESLINWMFKNMNIGNDNDAQEQTNHARCDIENEQKINLNLIKIELCNFEQLDTFTKVFVNGKIIGLTGKPLLFKQLFLYARRQNYIPIYVSISFEYIAKNIYIYCDEGRLMRPLLYIEDNSLSYRKNNIRNQIESKQFTWDECIYGTFDKSDENGSNNHTFIDLTINDIMKGKKNSAIIDFVDKSEEDKYLVCMNAENIIDDVSTKYTHCEIHPSLMFGVMGSQVIFPEHNQLPRDLFSCGQSKQAVSLYHSNFLQRIDKMGVVLNYGETPLVKSRMLNYINEEKHPYGENVIVAIMSYNGYNVEDAILMNEGSLKRGLFHTTYYNSYEAYEETSSIGMSETNTILKNIKDEIDVDVKPGYDYEYLNKYGIINEGVQMDDKKVIIGRVSFSENNPENRVDASIFPKKGQLGVVDKTYITTEEQGKRIAKVRIRERRLPAVGDKFCSRCGQKGTIGKIVSEVDMPFTKDGLKPDLIINPHAIPSRMTIGQLVETTMSKLGVDLGYFMDSTPFTTESSKIQQVQEHLVNCGMHSSGNEYLYNGMTGEMVEHSVFIGPTYYMRLKHMVKDKINYRTRGPRTLLTRQTNHGRANDGGLRIGEMERDGVIAHGCSYFLKDSLMERGDKYKMAICNHSGTIAIYDSERKHFFSPLVDGPIMYDPEDKSNMNGVKMTQFGKEFSIVEVPYCFKLLLQELSSMNIQMRLITNENVHEMNSRNSIKYSNVMKDPDMTLMTVKNEGEKDLEIIPQDSFKDRITKHINLGLWTYKAYDDSYHSIIIDENGEPTESFMSDDERLEGQSPKFVPKGWNEDDVSRYLISPYVLVESLKINKIPNNWNIIVDKIRKRNEAKIPTYEAIDLNEYGDWEDSFVSKNENKEGMISAKKDMMVNEPWIILESERFPGNYYFFNTESKEKQWRMPSNIVKVEKIYDSTPTKTTSDNYSPTFQEWLDNNPQSLTTNQLNNRSPNYNSPPIRHDTSNIGKSDNEVKENAALGQEQQEEPGESPETRSYAQEVKYDSEGYPIGVEERKFSESEDEQSNPKNNQEPLIIKKLH</sequence>
<evidence type="ECO:0000256" key="9">
    <source>
        <dbReference type="SAM" id="MobiDB-lite"/>
    </source>
</evidence>
<feature type="compositionally biased region" description="Polar residues" evidence="9">
    <location>
        <begin position="1483"/>
        <end position="1503"/>
    </location>
</feature>
<evidence type="ECO:0000256" key="4">
    <source>
        <dbReference type="ARBA" id="ARBA00022679"/>
    </source>
</evidence>
<accession>A0A6C0L1R8</accession>
<evidence type="ECO:0000256" key="7">
    <source>
        <dbReference type="ARBA" id="ARBA00022833"/>
    </source>
</evidence>
<keyword evidence="7" id="KW-0862">Zinc</keyword>
<dbReference type="Pfam" id="PF00562">
    <property type="entry name" value="RNA_pol_Rpb2_6"/>
    <property type="match status" value="1"/>
</dbReference>
<dbReference type="InterPro" id="IPR007644">
    <property type="entry name" value="RNA_pol_bsu_protrusion"/>
</dbReference>
<dbReference type="InterPro" id="IPR037033">
    <property type="entry name" value="DNA-dir_RNAP_su2_hyb_sf"/>
</dbReference>